<comment type="subcellular location">
    <subcellularLocation>
        <location evidence="1">Cell membrane</location>
        <topology evidence="1">Single-pass membrane protein</topology>
    </subcellularLocation>
</comment>
<evidence type="ECO:0000256" key="4">
    <source>
        <dbReference type="ARBA" id="ARBA00022989"/>
    </source>
</evidence>
<dbReference type="InterPro" id="IPR052027">
    <property type="entry name" value="PspC"/>
</dbReference>
<feature type="domain" description="Phage shock protein PspC N-terminal" evidence="7">
    <location>
        <begin position="27"/>
        <end position="84"/>
    </location>
</feature>
<keyword evidence="3 6" id="KW-0812">Transmembrane</keyword>
<dbReference type="AlphaFoldDB" id="A0A852YY71"/>
<name>A0A852YY71_9ACTN</name>
<dbReference type="InterPro" id="IPR007168">
    <property type="entry name" value="Phageshock_PspC_N"/>
</dbReference>
<evidence type="ECO:0000313" key="8">
    <source>
        <dbReference type="EMBL" id="NYH79098.1"/>
    </source>
</evidence>
<dbReference type="Pfam" id="PF04024">
    <property type="entry name" value="PspC"/>
    <property type="match status" value="1"/>
</dbReference>
<reference evidence="8 9" key="1">
    <citation type="submission" date="2020-07" db="EMBL/GenBank/DDBJ databases">
        <title>Genomic Encyclopedia of Type Strains, Phase III (KMG-III): the genomes of soil and plant-associated and newly described type strains.</title>
        <authorList>
            <person name="Whitman W."/>
        </authorList>
    </citation>
    <scope>NUCLEOTIDE SEQUENCE [LARGE SCALE GENOMIC DNA]</scope>
    <source>
        <strain evidence="8 9">CECT 8576</strain>
    </source>
</reference>
<dbReference type="RefSeq" id="WP_179535546.1">
    <property type="nucleotide sequence ID" value="NZ_JACBYW010000004.1"/>
</dbReference>
<dbReference type="Proteomes" id="UP000548304">
    <property type="component" value="Unassembled WGS sequence"/>
</dbReference>
<keyword evidence="5 6" id="KW-0472">Membrane</keyword>
<evidence type="ECO:0000256" key="3">
    <source>
        <dbReference type="ARBA" id="ARBA00022692"/>
    </source>
</evidence>
<dbReference type="PANTHER" id="PTHR33885">
    <property type="entry name" value="PHAGE SHOCK PROTEIN C"/>
    <property type="match status" value="1"/>
</dbReference>
<feature type="transmembrane region" description="Helical" evidence="6">
    <location>
        <begin position="62"/>
        <end position="82"/>
    </location>
</feature>
<evidence type="ECO:0000256" key="1">
    <source>
        <dbReference type="ARBA" id="ARBA00004162"/>
    </source>
</evidence>
<dbReference type="PANTHER" id="PTHR33885:SF3">
    <property type="entry name" value="PHAGE SHOCK PROTEIN C"/>
    <property type="match status" value="1"/>
</dbReference>
<evidence type="ECO:0000259" key="7">
    <source>
        <dbReference type="Pfam" id="PF04024"/>
    </source>
</evidence>
<protein>
    <submittedName>
        <fullName evidence="8">Phage shock protein PspC (Stress-responsive transcriptional regulator)</fullName>
    </submittedName>
</protein>
<organism evidence="8 9">
    <name type="scientific">Actinopolyspora biskrensis</name>
    <dbReference type="NCBI Taxonomy" id="1470178"/>
    <lineage>
        <taxon>Bacteria</taxon>
        <taxon>Bacillati</taxon>
        <taxon>Actinomycetota</taxon>
        <taxon>Actinomycetes</taxon>
        <taxon>Actinopolysporales</taxon>
        <taxon>Actinopolysporaceae</taxon>
        <taxon>Actinopolyspora</taxon>
    </lineage>
</organism>
<keyword evidence="4 6" id="KW-1133">Transmembrane helix</keyword>
<comment type="caution">
    <text evidence="8">The sequence shown here is derived from an EMBL/GenBank/DDBJ whole genome shotgun (WGS) entry which is preliminary data.</text>
</comment>
<keyword evidence="2" id="KW-1003">Cell membrane</keyword>
<evidence type="ECO:0000256" key="5">
    <source>
        <dbReference type="ARBA" id="ARBA00023136"/>
    </source>
</evidence>
<gene>
    <name evidence="8" type="ORF">FHR84_002432</name>
</gene>
<evidence type="ECO:0000256" key="6">
    <source>
        <dbReference type="SAM" id="Phobius"/>
    </source>
</evidence>
<accession>A0A852YY71</accession>
<evidence type="ECO:0000313" key="9">
    <source>
        <dbReference type="Proteomes" id="UP000548304"/>
    </source>
</evidence>
<evidence type="ECO:0000256" key="2">
    <source>
        <dbReference type="ARBA" id="ARBA00022475"/>
    </source>
</evidence>
<proteinExistence type="predicted"/>
<dbReference type="GO" id="GO:0005886">
    <property type="term" value="C:plasma membrane"/>
    <property type="evidence" value="ECO:0007669"/>
    <property type="project" value="UniProtKB-SubCell"/>
</dbReference>
<feature type="transmembrane region" description="Helical" evidence="6">
    <location>
        <begin position="37"/>
        <end position="56"/>
    </location>
</feature>
<sequence>MTHQDEHREHAVPETGVVRPGTATKHRRFRRSRDERMIAGVCGGAAELLGVDVTIVRIGLVAATLIGFGFGFLLYLACWIIVPEQ</sequence>
<keyword evidence="9" id="KW-1185">Reference proteome</keyword>
<dbReference type="EMBL" id="JACBYW010000004">
    <property type="protein sequence ID" value="NYH79098.1"/>
    <property type="molecule type" value="Genomic_DNA"/>
</dbReference>